<evidence type="ECO:0000256" key="1">
    <source>
        <dbReference type="ARBA" id="ARBA00004123"/>
    </source>
</evidence>
<dbReference type="PANTHER" id="PTHR45805:SF11">
    <property type="entry name" value="NUCLEAR RECEPTOR ROR-ALPHA"/>
    <property type="match status" value="1"/>
</dbReference>
<gene>
    <name evidence="14" type="primary">rorc</name>
</gene>
<dbReference type="Gene3D" id="1.10.565.10">
    <property type="entry name" value="Retinoid X Receptor"/>
    <property type="match status" value="1"/>
</dbReference>
<dbReference type="InterPro" id="IPR003079">
    <property type="entry name" value="ROR_rcpt"/>
</dbReference>
<comment type="similarity">
    <text evidence="11">Belongs to the nuclear hormone receptor family.</text>
</comment>
<name>A0A667YQ11_9TELE</name>
<dbReference type="Gene3D" id="3.30.50.10">
    <property type="entry name" value="Erythroid Transcription Factor GATA-1, subunit A"/>
    <property type="match status" value="1"/>
</dbReference>
<dbReference type="PRINTS" id="PR00047">
    <property type="entry name" value="STROIDFINGER"/>
</dbReference>
<evidence type="ECO:0000313" key="14">
    <source>
        <dbReference type="Ensembl" id="ENSMMDP00005030017.1"/>
    </source>
</evidence>
<keyword evidence="4 11" id="KW-0863">Zinc-finger</keyword>
<evidence type="ECO:0000259" key="12">
    <source>
        <dbReference type="PROSITE" id="PS51030"/>
    </source>
</evidence>
<dbReference type="PRINTS" id="PR01293">
    <property type="entry name" value="RORNUCRECPTR"/>
</dbReference>
<dbReference type="CDD" id="cd06968">
    <property type="entry name" value="NR_DBD_ROR"/>
    <property type="match status" value="1"/>
</dbReference>
<dbReference type="GO" id="GO:0004879">
    <property type="term" value="F:nuclear receptor activity"/>
    <property type="evidence" value="ECO:0007669"/>
    <property type="project" value="InterPro"/>
</dbReference>
<proteinExistence type="inferred from homology"/>
<keyword evidence="6 11" id="KW-0805">Transcription regulation</keyword>
<dbReference type="SUPFAM" id="SSF48508">
    <property type="entry name" value="Nuclear receptor ligand-binding domain"/>
    <property type="match status" value="1"/>
</dbReference>
<dbReference type="PROSITE" id="PS00031">
    <property type="entry name" value="NUCLEAR_REC_DBD_1"/>
    <property type="match status" value="1"/>
</dbReference>
<evidence type="ECO:0000256" key="6">
    <source>
        <dbReference type="ARBA" id="ARBA00023015"/>
    </source>
</evidence>
<evidence type="ECO:0000313" key="15">
    <source>
        <dbReference type="Proteomes" id="UP000472263"/>
    </source>
</evidence>
<dbReference type="PROSITE" id="PS51030">
    <property type="entry name" value="NUCLEAR_REC_DBD_2"/>
    <property type="match status" value="1"/>
</dbReference>
<keyword evidence="8 11" id="KW-0804">Transcription</keyword>
<feature type="domain" description="Nuclear receptor" evidence="12">
    <location>
        <begin position="18"/>
        <end position="93"/>
    </location>
</feature>
<keyword evidence="15" id="KW-1185">Reference proteome</keyword>
<dbReference type="Ensembl" id="ENSMMDT00005030713.1">
    <property type="protein sequence ID" value="ENSMMDP00005030017.1"/>
    <property type="gene ID" value="ENSMMDG00005014217.1"/>
</dbReference>
<protein>
    <submittedName>
        <fullName evidence="14">Nuclear receptor ROR-alpha B-like</fullName>
    </submittedName>
</protein>
<dbReference type="SUPFAM" id="SSF57716">
    <property type="entry name" value="Glucocorticoid receptor-like (DNA-binding domain)"/>
    <property type="match status" value="1"/>
</dbReference>
<organism evidence="14 15">
    <name type="scientific">Myripristis murdjan</name>
    <name type="common">pinecone soldierfish</name>
    <dbReference type="NCBI Taxonomy" id="586833"/>
    <lineage>
        <taxon>Eukaryota</taxon>
        <taxon>Metazoa</taxon>
        <taxon>Chordata</taxon>
        <taxon>Craniata</taxon>
        <taxon>Vertebrata</taxon>
        <taxon>Euteleostomi</taxon>
        <taxon>Actinopterygii</taxon>
        <taxon>Neopterygii</taxon>
        <taxon>Teleostei</taxon>
        <taxon>Neoteleostei</taxon>
        <taxon>Acanthomorphata</taxon>
        <taxon>Holocentriformes</taxon>
        <taxon>Holocentridae</taxon>
        <taxon>Myripristis</taxon>
    </lineage>
</organism>
<evidence type="ECO:0000256" key="11">
    <source>
        <dbReference type="RuleBase" id="RU004334"/>
    </source>
</evidence>
<evidence type="ECO:0000256" key="8">
    <source>
        <dbReference type="ARBA" id="ARBA00023163"/>
    </source>
</evidence>
<reference evidence="14" key="3">
    <citation type="submission" date="2025-09" db="UniProtKB">
        <authorList>
            <consortium name="Ensembl"/>
        </authorList>
    </citation>
    <scope>IDENTIFICATION</scope>
</reference>
<keyword evidence="7 11" id="KW-0238">DNA-binding</keyword>
<sequence>MTLKRDTQSEREATQIEVIPCKICGDKSSGVHYGVITCEGCKGFFRRSQLPTVSYSCSRQNNCQIDRASRNRCQHCRLQKCLAQGMSRDAVKFGRMSKHQRDSLIAEVERYQRQQQQQLQGEAQSVLAYPSKTRQDRSPQLLQPMPSAYSFAGETECNGKSFSSVRPIFSLLSHIFHPSLSVLHPAPSRPVSEFDSRQPSPDLMGIRSFDHMEDAFNPYRHSLRNIDELCASIVRSHRETSQYRVEELQALRWKVFSREEIQAYQSKSVDEMWQYCAIRLTDAVQFVVEFAKHIPGFRVLSQNDQIALLKTGSMEVVLVRMSHFFNTENNTVFFDGKFAGTEVFKSLACSDLIASVFDFAHGMCALKLTEHQIALFTALVLINADRPCLEDRARVQRVQRDLELGLTHILHRDNQDSLLHKLYQRMAVLRSLCSLHMEKLRWFSQRYPLTVHSLFPPLYKELFGSEAELLPGTTH</sequence>
<dbReference type="GO" id="GO:0005634">
    <property type="term" value="C:nucleus"/>
    <property type="evidence" value="ECO:0007669"/>
    <property type="project" value="UniProtKB-SubCell"/>
</dbReference>
<reference evidence="14" key="1">
    <citation type="submission" date="2019-06" db="EMBL/GenBank/DDBJ databases">
        <authorList>
            <consortium name="Wellcome Sanger Institute Data Sharing"/>
        </authorList>
    </citation>
    <scope>NUCLEOTIDE SEQUENCE [LARGE SCALE GENOMIC DNA]</scope>
</reference>
<dbReference type="CDD" id="cd06939">
    <property type="entry name" value="NR_LBD_ROR_like"/>
    <property type="match status" value="1"/>
</dbReference>
<dbReference type="InterPro" id="IPR000536">
    <property type="entry name" value="Nucl_hrmn_rcpt_lig-bd"/>
</dbReference>
<evidence type="ECO:0000256" key="2">
    <source>
        <dbReference type="ARBA" id="ARBA00022473"/>
    </source>
</evidence>
<evidence type="ECO:0000256" key="3">
    <source>
        <dbReference type="ARBA" id="ARBA00022723"/>
    </source>
</evidence>
<dbReference type="SMART" id="SM00399">
    <property type="entry name" value="ZnF_C4"/>
    <property type="match status" value="1"/>
</dbReference>
<dbReference type="GeneTree" id="ENSGT00940000167484"/>
<dbReference type="InterPro" id="IPR035500">
    <property type="entry name" value="NHR-like_dom_sf"/>
</dbReference>
<evidence type="ECO:0000256" key="9">
    <source>
        <dbReference type="ARBA" id="ARBA00023170"/>
    </source>
</evidence>
<evidence type="ECO:0000256" key="7">
    <source>
        <dbReference type="ARBA" id="ARBA00023125"/>
    </source>
</evidence>
<reference evidence="14" key="2">
    <citation type="submission" date="2025-08" db="UniProtKB">
        <authorList>
            <consortium name="Ensembl"/>
        </authorList>
    </citation>
    <scope>IDENTIFICATION</scope>
</reference>
<keyword evidence="2" id="KW-0217">Developmental protein</keyword>
<dbReference type="PANTHER" id="PTHR45805">
    <property type="entry name" value="NUCLEAR HORMONE RECEPTOR HR3-RELATED"/>
    <property type="match status" value="1"/>
</dbReference>
<accession>A0A667YQ11</accession>
<dbReference type="InterPro" id="IPR001723">
    <property type="entry name" value="Nuclear_hrmn_rcpt"/>
</dbReference>
<keyword evidence="5 11" id="KW-0862">Zinc</keyword>
<keyword evidence="9 11" id="KW-0675">Receptor</keyword>
<dbReference type="Proteomes" id="UP000472263">
    <property type="component" value="Chromosome 16"/>
</dbReference>
<dbReference type="InterPro" id="IPR013088">
    <property type="entry name" value="Znf_NHR/GATA"/>
</dbReference>
<evidence type="ECO:0000256" key="5">
    <source>
        <dbReference type="ARBA" id="ARBA00022833"/>
    </source>
</evidence>
<dbReference type="Pfam" id="PF00104">
    <property type="entry name" value="Hormone_recep"/>
    <property type="match status" value="1"/>
</dbReference>
<dbReference type="SMART" id="SM00430">
    <property type="entry name" value="HOLI"/>
    <property type="match status" value="1"/>
</dbReference>
<evidence type="ECO:0000256" key="10">
    <source>
        <dbReference type="ARBA" id="ARBA00023242"/>
    </source>
</evidence>
<dbReference type="GO" id="GO:0008270">
    <property type="term" value="F:zinc ion binding"/>
    <property type="evidence" value="ECO:0007669"/>
    <property type="project" value="UniProtKB-KW"/>
</dbReference>
<dbReference type="Pfam" id="PF00105">
    <property type="entry name" value="zf-C4"/>
    <property type="match status" value="1"/>
</dbReference>
<dbReference type="InterPro" id="IPR001628">
    <property type="entry name" value="Znf_hrmn_rcpt"/>
</dbReference>
<dbReference type="GO" id="GO:0000978">
    <property type="term" value="F:RNA polymerase II cis-regulatory region sequence-specific DNA binding"/>
    <property type="evidence" value="ECO:0007669"/>
    <property type="project" value="TreeGrafter"/>
</dbReference>
<dbReference type="PROSITE" id="PS51843">
    <property type="entry name" value="NR_LBD"/>
    <property type="match status" value="1"/>
</dbReference>
<comment type="subcellular location">
    <subcellularLocation>
        <location evidence="1 11">Nucleus</location>
    </subcellularLocation>
</comment>
<dbReference type="InterPro" id="IPR044101">
    <property type="entry name" value="NR_DBD_ROR"/>
</dbReference>
<keyword evidence="3 11" id="KW-0479">Metal-binding</keyword>
<dbReference type="AlphaFoldDB" id="A0A667YQ11"/>
<evidence type="ECO:0000256" key="4">
    <source>
        <dbReference type="ARBA" id="ARBA00022771"/>
    </source>
</evidence>
<keyword evidence="10 11" id="KW-0539">Nucleus</keyword>
<feature type="domain" description="NR LBD" evidence="13">
    <location>
        <begin position="225"/>
        <end position="462"/>
    </location>
</feature>
<evidence type="ECO:0000259" key="13">
    <source>
        <dbReference type="PROSITE" id="PS51843"/>
    </source>
</evidence>
<dbReference type="FunFam" id="3.30.50.10:FF:000003">
    <property type="entry name" value="Nuclear orphan receptor ROR-beta"/>
    <property type="match status" value="1"/>
</dbReference>
<dbReference type="PRINTS" id="PR00398">
    <property type="entry name" value="STRDHORMONER"/>
</dbReference>